<keyword evidence="4" id="KW-0798">TonB box</keyword>
<dbReference type="Gene3D" id="2.170.130.10">
    <property type="entry name" value="TonB-dependent receptor, plug domain"/>
    <property type="match status" value="1"/>
</dbReference>
<feature type="signal peptide" evidence="5">
    <location>
        <begin position="1"/>
        <end position="20"/>
    </location>
</feature>
<keyword evidence="2 4" id="KW-0472">Membrane</keyword>
<dbReference type="GO" id="GO:0009279">
    <property type="term" value="C:cell outer membrane"/>
    <property type="evidence" value="ECO:0007669"/>
    <property type="project" value="UniProtKB-SubCell"/>
</dbReference>
<sequence>MKNYRYLLSLILLIPFAVSAQDNEDANASEVEEVVVVGSQIKGAKITGALPVSVITSDDIDALGIDSGDELLDNIAEFGQNTFNQNEFSGGYNASRGDVGAFNLRDIGTGNTLTLLNGRRLIQSPGYQTEPILGGSMPVMTTNSNAIPVYGAERVEILRDGASAIYGADALAGVVNTVLKSDFVGLNVRFKAIGYGDWDAQDNKVSVQWGQDFADNLNISVYFDHYQREEIRGNEDPKWLAQDARVAPGLGAYDGTAWDDTSWRNNNAASKYGIWRGGGSRYLHTRPDTGNCDWTNTGGPTCLYESTSTNPNSDSLRAYYNETRWMRPDLERNNLFVFINKELDSGIEAYSEIGLYNSVAHQQLYGGTTLGAGGCGRTGTCTQPYLVPLSNYWLNQIVDADGNKLVDSSQIRNGLGLYKSRHRFDTPRGYFSHRTTIRLLQGFRGMTDSGWDWDTALIVSNAKSKQDNYGRQSMTLLEQALALSTPDAYNPFCGGNCSDESPFTINIVRGNTTQLYMWDFKMSNGNIYELPAGPVGMLIGTEFRKERYTDDRDPRINGTIRYTVPVGPRAGLTFPLISDIVNSSATPDSQGSRTTASLFTEFQIPLTENIDMQYAVRAEDSNDYGSTVVRKLALGWQIVDQVKFRYSTNETFRAPAMILVNEGFLGRSTATNDALLQYAAGEDQDNYSMQRITEGNKGLTPEEGENESIGFVLEPVDGLVITMDKWSIETTDTIGIFGMTNAILLDTLIRAEGGPTECVGNPNVKRTAYAGYDFAWPSSLCPAGEVMSVNDYYVNTDTRTIEGKDTSVMYNVDTDFGDFGFKVMHVHYDTFNQAAGGDARRLSDAADGILSGLASVRGIDNLLNLNGRIDDKYTMKMSYRNGPYEVLVSGTQWGSFFESAHTETIDGVRQMWPVDEMTVFNVTLGYKFKNDLRVRLQVKNIEDERAPLADETFGMYWGDLHTDFGRNYNVEFYKKF</sequence>
<comment type="similarity">
    <text evidence="4">Belongs to the TonB-dependent receptor family.</text>
</comment>
<evidence type="ECO:0000256" key="1">
    <source>
        <dbReference type="ARBA" id="ARBA00004442"/>
    </source>
</evidence>
<dbReference type="SUPFAM" id="SSF56935">
    <property type="entry name" value="Porins"/>
    <property type="match status" value="1"/>
</dbReference>
<evidence type="ECO:0000259" key="7">
    <source>
        <dbReference type="Pfam" id="PF07715"/>
    </source>
</evidence>
<dbReference type="PANTHER" id="PTHR47234:SF1">
    <property type="entry name" value="TONB-DEPENDENT RECEPTOR"/>
    <property type="match status" value="1"/>
</dbReference>
<dbReference type="EMBL" id="JH611156">
    <property type="protein sequence ID" value="EJP72121.1"/>
    <property type="molecule type" value="Genomic_DNA"/>
</dbReference>
<evidence type="ECO:0000259" key="6">
    <source>
        <dbReference type="Pfam" id="PF00593"/>
    </source>
</evidence>
<dbReference type="Pfam" id="PF00593">
    <property type="entry name" value="TonB_dep_Rec_b-barrel"/>
    <property type="match status" value="1"/>
</dbReference>
<evidence type="ECO:0000256" key="5">
    <source>
        <dbReference type="SAM" id="SignalP"/>
    </source>
</evidence>
<evidence type="ECO:0000313" key="9">
    <source>
        <dbReference type="Proteomes" id="UP000010305"/>
    </source>
</evidence>
<accession>J5KFR0</accession>
<proteinExistence type="inferred from homology"/>
<evidence type="ECO:0000256" key="3">
    <source>
        <dbReference type="ARBA" id="ARBA00023237"/>
    </source>
</evidence>
<protein>
    <submittedName>
        <fullName evidence="8">TonB-dependent receptor</fullName>
    </submittedName>
</protein>
<evidence type="ECO:0000256" key="2">
    <source>
        <dbReference type="ARBA" id="ARBA00023136"/>
    </source>
</evidence>
<feature type="chain" id="PRO_5003784049" evidence="5">
    <location>
        <begin position="21"/>
        <end position="976"/>
    </location>
</feature>
<comment type="subcellular location">
    <subcellularLocation>
        <location evidence="1 4">Cell outer membrane</location>
    </subcellularLocation>
</comment>
<dbReference type="InterPro" id="IPR012910">
    <property type="entry name" value="Plug_dom"/>
</dbReference>
<organism evidence="8 9">
    <name type="scientific">SAR86 cluster bacterium SAR86A</name>
    <dbReference type="NCBI Taxonomy" id="1123866"/>
    <lineage>
        <taxon>Bacteria</taxon>
        <taxon>Pseudomonadati</taxon>
        <taxon>Pseudomonadota</taxon>
        <taxon>Gammaproteobacteria</taxon>
        <taxon>SAR86 cluster</taxon>
    </lineage>
</organism>
<evidence type="ECO:0000256" key="4">
    <source>
        <dbReference type="RuleBase" id="RU003357"/>
    </source>
</evidence>
<feature type="domain" description="TonB-dependent receptor-like beta-barrel" evidence="6">
    <location>
        <begin position="418"/>
        <end position="941"/>
    </location>
</feature>
<dbReference type="InterPro" id="IPR036942">
    <property type="entry name" value="Beta-barrel_TonB_sf"/>
</dbReference>
<dbReference type="Gene3D" id="2.40.170.20">
    <property type="entry name" value="TonB-dependent receptor, beta-barrel domain"/>
    <property type="match status" value="1"/>
</dbReference>
<gene>
    <name evidence="8" type="ORF">NT01SARS_0610</name>
</gene>
<dbReference type="InterPro" id="IPR000531">
    <property type="entry name" value="Beta-barrel_TonB"/>
</dbReference>
<dbReference type="STRING" id="1123866.NT01SARS_0610"/>
<dbReference type="HOGENOM" id="CLU_010745_0_1_6"/>
<keyword evidence="8" id="KW-0675">Receptor</keyword>
<evidence type="ECO:0000313" key="8">
    <source>
        <dbReference type="EMBL" id="EJP72121.1"/>
    </source>
</evidence>
<dbReference type="InterPro" id="IPR037066">
    <property type="entry name" value="Plug_dom_sf"/>
</dbReference>
<reference evidence="8 9" key="1">
    <citation type="journal article" date="2012" name="ISME J.">
        <title>Genomic insights to SAR86, an abundant and uncultivated marine bacterial lineage.</title>
        <authorList>
            <person name="Dupont C.L."/>
            <person name="Rusch D.B."/>
            <person name="Yooseph S."/>
            <person name="Lombardo M.J."/>
            <person name="Richter R.A."/>
            <person name="Valas R."/>
            <person name="Novotny M."/>
            <person name="Yee-Greenbaum J."/>
            <person name="Selengut J.D."/>
            <person name="Haft D.H."/>
            <person name="Halpern A.L."/>
            <person name="Lasken R.S."/>
            <person name="Nealson K."/>
            <person name="Friedman R."/>
            <person name="Venter J.C."/>
        </authorList>
    </citation>
    <scope>NUCLEOTIDE SEQUENCE [LARGE SCALE GENOMIC DNA]</scope>
</reference>
<keyword evidence="3" id="KW-0998">Cell outer membrane</keyword>
<dbReference type="Proteomes" id="UP000010305">
    <property type="component" value="Unassembled WGS sequence"/>
</dbReference>
<dbReference type="Pfam" id="PF07715">
    <property type="entry name" value="Plug"/>
    <property type="match status" value="1"/>
</dbReference>
<dbReference type="AlphaFoldDB" id="J5KFR0"/>
<feature type="domain" description="TonB-dependent receptor plug" evidence="7">
    <location>
        <begin position="50"/>
        <end position="174"/>
    </location>
</feature>
<keyword evidence="5" id="KW-0732">Signal</keyword>
<dbReference type="PANTHER" id="PTHR47234">
    <property type="match status" value="1"/>
</dbReference>
<name>J5KFR0_9GAMM</name>